<dbReference type="OrthoDB" id="1109828at2"/>
<dbReference type="SUPFAM" id="SSF48452">
    <property type="entry name" value="TPR-like"/>
    <property type="match status" value="1"/>
</dbReference>
<dbReference type="PROSITE" id="PS51257">
    <property type="entry name" value="PROKAR_LIPOPROTEIN"/>
    <property type="match status" value="1"/>
</dbReference>
<keyword evidence="1" id="KW-0732">Signal</keyword>
<gene>
    <name evidence="2" type="ORF">HMPREF9455_02321</name>
</gene>
<dbReference type="AlphaFoldDB" id="F5IYU1"/>
<evidence type="ECO:0000256" key="1">
    <source>
        <dbReference type="SAM" id="SignalP"/>
    </source>
</evidence>
<accession>F5IYU1</accession>
<dbReference type="Proteomes" id="UP000004913">
    <property type="component" value="Unassembled WGS sequence"/>
</dbReference>
<keyword evidence="3" id="KW-1185">Reference proteome</keyword>
<sequence length="483" mass="54747">MRLLDKISIVLCILATSFTACDSGFEELNKDPNRIDEISQSSLLSPILYEMASYNYLRADDVTFDFMQVSLSHPSSGTDRAHYYMTETSGEGVWSTYYNWLTSVKEMYEASVKFKDPNSQAIALTLNSWLYANLTDAFGDVPMKEASRAEEGILKPVFDTQKEIYTRIISDLETANDMFITSQKLTYIGDLLYNANTEAEGVLKWKKFCNSLRMRCLLRISKRDSEMNVYAELKKMVNDPVKYPVFEKNADGAILALSGLAPQLPPISRPQDFTTGRAAGEFFIDNLVAIDDPRLPIWASKAKDLDGKNIGYKGIPSGSPITQTFNYTPSNLNQTLAKAPLNIVLMTYAEVKFIMAELAYKNIISGDAKTYYEEGTKAAIEQWGGVVPANYFSNVNAAYNNTFERIMLQKYLALFFNDYQQWFEYKRTGLPVLPDNGGLLNNGKMPIRYQYPPKIKRMNSTNYQKAVENMGGDNINIKSWWEK</sequence>
<dbReference type="Pfam" id="PF12771">
    <property type="entry name" value="SusD-like_2"/>
    <property type="match status" value="1"/>
</dbReference>
<dbReference type="eggNOG" id="COG4198">
    <property type="taxonomic scope" value="Bacteria"/>
</dbReference>
<dbReference type="InterPro" id="IPR041662">
    <property type="entry name" value="SusD-like_2"/>
</dbReference>
<reference evidence="2 3" key="1">
    <citation type="submission" date="2011-04" db="EMBL/GenBank/DDBJ databases">
        <title>The Genome Sequence of Dysgonomonas gadei ATCC BAA-286.</title>
        <authorList>
            <consortium name="The Broad Institute Genome Sequencing Platform"/>
            <person name="Earl A."/>
            <person name="Ward D."/>
            <person name="Feldgarden M."/>
            <person name="Gevers D."/>
            <person name="Pudlo N."/>
            <person name="Martens E."/>
            <person name="Allen-Vercoe E."/>
            <person name="Young S.K."/>
            <person name="Zeng Q."/>
            <person name="Gargeya S."/>
            <person name="Fitzgerald M."/>
            <person name="Haas B."/>
            <person name="Abouelleil A."/>
            <person name="Alvarado L."/>
            <person name="Arachchi H.M."/>
            <person name="Berlin A."/>
            <person name="Brown A."/>
            <person name="Chapman S.B."/>
            <person name="Chen Z."/>
            <person name="Dunbar C."/>
            <person name="Freedman E."/>
            <person name="Gearin G."/>
            <person name="Gellesch M."/>
            <person name="Goldberg J."/>
            <person name="Griggs A."/>
            <person name="Gujja S."/>
            <person name="Heiman D."/>
            <person name="Howarth C."/>
            <person name="Larson L."/>
            <person name="Lui A."/>
            <person name="MacDonald P.J.P."/>
            <person name="Mehta T."/>
            <person name="Montmayeur A."/>
            <person name="Murphy C."/>
            <person name="Neiman D."/>
            <person name="Pearson M."/>
            <person name="Priest M."/>
            <person name="Roberts A."/>
            <person name="Saif S."/>
            <person name="Shea T."/>
            <person name="Shenoy N."/>
            <person name="Sisk P."/>
            <person name="Stolte C."/>
            <person name="Sykes S."/>
            <person name="Yandava C."/>
            <person name="Wortman J."/>
            <person name="Nusbaum C."/>
            <person name="Birren B."/>
        </authorList>
    </citation>
    <scope>NUCLEOTIDE SEQUENCE [LARGE SCALE GENOMIC DNA]</scope>
    <source>
        <strain evidence="2 3">ATCC BAA-286</strain>
    </source>
</reference>
<evidence type="ECO:0008006" key="4">
    <source>
        <dbReference type="Google" id="ProtNLM"/>
    </source>
</evidence>
<feature type="chain" id="PRO_5003328979" description="SusD/RagB family nutrient-binding outer membrane lipoprotein" evidence="1">
    <location>
        <begin position="23"/>
        <end position="483"/>
    </location>
</feature>
<evidence type="ECO:0000313" key="3">
    <source>
        <dbReference type="Proteomes" id="UP000004913"/>
    </source>
</evidence>
<proteinExistence type="predicted"/>
<feature type="signal peptide" evidence="1">
    <location>
        <begin position="1"/>
        <end position="22"/>
    </location>
</feature>
<dbReference type="InterPro" id="IPR011990">
    <property type="entry name" value="TPR-like_helical_dom_sf"/>
</dbReference>
<evidence type="ECO:0000313" key="2">
    <source>
        <dbReference type="EMBL" id="EGK01488.1"/>
    </source>
</evidence>
<protein>
    <recommendedName>
        <fullName evidence="4">SusD/RagB family nutrient-binding outer membrane lipoprotein</fullName>
    </recommendedName>
</protein>
<dbReference type="STRING" id="742766.HMPREF9455_02321"/>
<name>F5IYU1_9BACT</name>
<dbReference type="Gene3D" id="1.25.40.390">
    <property type="match status" value="1"/>
</dbReference>
<comment type="caution">
    <text evidence="2">The sequence shown here is derived from an EMBL/GenBank/DDBJ whole genome shotgun (WGS) entry which is preliminary data.</text>
</comment>
<organism evidence="2 3">
    <name type="scientific">Dysgonomonas gadei ATCC BAA-286</name>
    <dbReference type="NCBI Taxonomy" id="742766"/>
    <lineage>
        <taxon>Bacteria</taxon>
        <taxon>Pseudomonadati</taxon>
        <taxon>Bacteroidota</taxon>
        <taxon>Bacteroidia</taxon>
        <taxon>Bacteroidales</taxon>
        <taxon>Dysgonomonadaceae</taxon>
        <taxon>Dysgonomonas</taxon>
    </lineage>
</organism>
<dbReference type="HOGENOM" id="CLU_025928_1_0_10"/>
<dbReference type="EMBL" id="ADLV01000027">
    <property type="protein sequence ID" value="EGK01488.1"/>
    <property type="molecule type" value="Genomic_DNA"/>
</dbReference>
<dbReference type="RefSeq" id="WP_006799852.1">
    <property type="nucleotide sequence ID" value="NZ_GL891983.1"/>
</dbReference>